<dbReference type="Pfam" id="PF13181">
    <property type="entry name" value="TPR_8"/>
    <property type="match status" value="5"/>
</dbReference>
<feature type="repeat" description="TPR" evidence="3">
    <location>
        <begin position="707"/>
        <end position="740"/>
    </location>
</feature>
<dbReference type="GeneID" id="68110683"/>
<feature type="repeat" description="TPR" evidence="3">
    <location>
        <begin position="497"/>
        <end position="530"/>
    </location>
</feature>
<dbReference type="RefSeq" id="XP_044562186.1">
    <property type="nucleotide sequence ID" value="XM_044706772.1"/>
</dbReference>
<dbReference type="VEuPathDB" id="AmoebaDB:FDP41_003465"/>
<dbReference type="PROSITE" id="PS50293">
    <property type="entry name" value="TPR_REGION"/>
    <property type="match status" value="1"/>
</dbReference>
<gene>
    <name evidence="4" type="ORF">FDP41_003465</name>
</gene>
<protein>
    <submittedName>
        <fullName evidence="4">Uncharacterized protein</fullName>
    </submittedName>
</protein>
<dbReference type="PANTHER" id="PTHR15704">
    <property type="entry name" value="SUPERKILLER 3 PROTEIN-RELATED"/>
    <property type="match status" value="1"/>
</dbReference>
<dbReference type="PANTHER" id="PTHR15704:SF7">
    <property type="entry name" value="SUPERKILLER COMPLEX PROTEIN 3"/>
    <property type="match status" value="1"/>
</dbReference>
<feature type="repeat" description="TPR" evidence="3">
    <location>
        <begin position="976"/>
        <end position="1009"/>
    </location>
</feature>
<dbReference type="OrthoDB" id="421075at2759"/>
<dbReference type="GO" id="GO:0055087">
    <property type="term" value="C:Ski complex"/>
    <property type="evidence" value="ECO:0007669"/>
    <property type="project" value="InterPro"/>
</dbReference>
<dbReference type="SMART" id="SM00028">
    <property type="entry name" value="TPR"/>
    <property type="match status" value="18"/>
</dbReference>
<feature type="repeat" description="TPR" evidence="3">
    <location>
        <begin position="1230"/>
        <end position="1263"/>
    </location>
</feature>
<dbReference type="InterPro" id="IPR019734">
    <property type="entry name" value="TPR_rpt"/>
</dbReference>
<dbReference type="VEuPathDB" id="AmoebaDB:NfTy_071110"/>
<dbReference type="Proteomes" id="UP000444721">
    <property type="component" value="Unassembled WGS sequence"/>
</dbReference>
<dbReference type="GO" id="GO:0006401">
    <property type="term" value="P:RNA catabolic process"/>
    <property type="evidence" value="ECO:0007669"/>
    <property type="project" value="InterPro"/>
</dbReference>
<organism evidence="4 5">
    <name type="scientific">Naegleria fowleri</name>
    <name type="common">Brain eating amoeba</name>
    <dbReference type="NCBI Taxonomy" id="5763"/>
    <lineage>
        <taxon>Eukaryota</taxon>
        <taxon>Discoba</taxon>
        <taxon>Heterolobosea</taxon>
        <taxon>Tetramitia</taxon>
        <taxon>Eutetramitia</taxon>
        <taxon>Vahlkampfiidae</taxon>
        <taxon>Naegleria</taxon>
    </lineage>
</organism>
<name>A0A6A5BHX9_NAEFO</name>
<keyword evidence="2 3" id="KW-0802">TPR repeat</keyword>
<evidence type="ECO:0000256" key="1">
    <source>
        <dbReference type="ARBA" id="ARBA00022737"/>
    </source>
</evidence>
<accession>A0A6A5BHX9</accession>
<dbReference type="OMA" id="CSWAFYR"/>
<evidence type="ECO:0000256" key="2">
    <source>
        <dbReference type="ARBA" id="ARBA00022803"/>
    </source>
</evidence>
<feature type="repeat" description="TPR" evidence="3">
    <location>
        <begin position="1660"/>
        <end position="1693"/>
    </location>
</feature>
<evidence type="ECO:0000313" key="4">
    <source>
        <dbReference type="EMBL" id="KAF0977473.1"/>
    </source>
</evidence>
<dbReference type="InterPro" id="IPR039226">
    <property type="entry name" value="Ski3/TTC37"/>
</dbReference>
<keyword evidence="1" id="KW-0677">Repeat</keyword>
<dbReference type="InterPro" id="IPR011990">
    <property type="entry name" value="TPR-like_helical_dom_sf"/>
</dbReference>
<feature type="repeat" description="TPR" evidence="3">
    <location>
        <begin position="531"/>
        <end position="564"/>
    </location>
</feature>
<sequence length="1789" mass="206303">MSKQIKEHARIIKECIAKQDYKEALSELKKAIKIDPTNFNMFLYAGFCLGKLYASEHLDEQFVQAEQAYEKAITLQKDSEQPLMGLSELYEQKQQYQNGQDQALKKKLLGIYEKLNQLLKSKDEDKWYNNLLKYYKLFGQYVRSTSESDLGQYIGKFEALVQDMITLKGKKESSSDRFLGYNHMLDLLFIDQYNEKKQIDILLDKQIQEQIDELKDKQKKKLLKEKKKLSEKELEKLLPSDLELLPLNKREELKSSWKDETSQQFLSQNVETNVDKRLYEILSFCKEKDIYCDFYIFDMIINRSQQRLKLVEDKTIVTKIKQSLSSVCKEALKMHKNYFKAIEQLFLINEEDDYQIFDENYAEKPLTKRMLYLFPHEGLSYIKLYELLAKENVKSDKIEDELMVLLQRGLGLIPYFIQGWILQTELYLQLEKYKNASEIARKGLAIIQERELTTKASLKKFTSKLKVLQAISLQKVGSLNEAEQIFNEILMADPNHLESIKGIADIEYQRGNLSKSREYYVRAIQINPQDNLTLCQTGWFCYLDKDFEAAIRYIKNAIEVNPNNYLYYFRLGKVYWDWNEKFRADKQYCYTYFLQSAKLNPTFSSNYTFLGLYYQHIEKDEDRCIKCYKKAVTLNPLEEEAGVNLGDIYIGKGLLTLAASLFKDATTRNNRAGWAWSKLGFYQQSQNLLDQSILSFQHALRVSPQDALCWEGLGESYKREGKYLAALKAFSRAIEINPTLVFSLVQSAYIKFQLSEFDNSREIYEKVISIDEKYSVAYQGISDVLFKVAKTLYADGLFTQCAHQLIKAQCVLIYGISKGFGSIMRSLWKSLGDIQTFMNLLPEKNIIEAILSYRDTFKDEDKLYTDHFNSNLKTKLDYLQEASKSYEKYLSFDENDSDPWYDLTVSKLNQIFNIISSGRLQSIDDLTAQALEHIKKALTLNPTNSNYWNLLGILSDNHVVRQHCFIRAVQIDNKNYDAWNNLGALYLTKSNLKLARKAFLKAQAIYPESTVAWVGLALINENVPNREGIFRAKEDFKHATTLENIAPSYIGLAYASLLTNDPIEAVQSIMKYCQFSSNDYAAWNILGVALEMQQHFDKSLEAYNKCEGLLLDHQIKTKSTAHDSQQKGYLENSQSVAFDESNLYSIENMLYLARINKARVLCKLQRFNEASSVFELCRKYSSEDMGIVMGSAVTSCFASDFSFSIKSINSAIDNILKKIKSGEPLEKRLIELYNLLGRVYYQQKDHKKAKEVFEKCIKQFPDHFEAYHSLASLCVVMEPKNPEPALNVIRTLKTRQVGVNLETVKLESIIYASYGEYEKARNSICRVIYLHPYEPKLWDLLSQITLEYQFVASSLDQKKKTKKSKSKFEVSEIPTSSTNSGAISQLTTQLMENSISRLTTELFPEDKLAVIDRLINIASMYYAMGSAPYYHNALVTLKHALSMTQKAMMLDPSNPKILRLLASCTHTMSILKKEKSINKVAISLLRGYLNIYENASSGDSEIAIHVASLEQLIQNGEYTKCMGEMKKLMERFKDVSAKVEATLFSLLGKCILAKGESMDKVMKLFSNAIKKDPSNLYGWFTLSELFMNQRKYNMAKYCLDCCSVISKQTNDLNNHFVANAKLCYICLMMCISDTKKDNTAIAKSGIEYAKNAININNESAPLYLMYGKLQYILGNLEEAGNAFQLAMKLEPDQPLSRLNMYWVYYAKEDWGPAEEVLFAEKQFMPTESELFFTLSSFAFESGIPDAALKMIQKAIRLDPSNTKFWDYLHQIQESLKPKEPPKQQSGKKK</sequence>
<dbReference type="EMBL" id="VFQX01000034">
    <property type="protein sequence ID" value="KAF0977473.1"/>
    <property type="molecule type" value="Genomic_DNA"/>
</dbReference>
<feature type="repeat" description="TPR" evidence="3">
    <location>
        <begin position="1728"/>
        <end position="1761"/>
    </location>
</feature>
<evidence type="ECO:0000313" key="5">
    <source>
        <dbReference type="Proteomes" id="UP000444721"/>
    </source>
</evidence>
<feature type="repeat" description="TPR" evidence="3">
    <location>
        <begin position="673"/>
        <end position="706"/>
    </location>
</feature>
<proteinExistence type="predicted"/>
<evidence type="ECO:0000256" key="3">
    <source>
        <dbReference type="PROSITE-ProRule" id="PRU00339"/>
    </source>
</evidence>
<dbReference type="Pfam" id="PF13432">
    <property type="entry name" value="TPR_16"/>
    <property type="match status" value="1"/>
</dbReference>
<keyword evidence="5" id="KW-1185">Reference proteome</keyword>
<dbReference type="PROSITE" id="PS50005">
    <property type="entry name" value="TPR"/>
    <property type="match status" value="8"/>
</dbReference>
<dbReference type="VEuPathDB" id="AmoebaDB:NF0063300"/>
<dbReference type="SUPFAM" id="SSF48452">
    <property type="entry name" value="TPR-like"/>
    <property type="match status" value="7"/>
</dbReference>
<dbReference type="Gene3D" id="1.25.40.10">
    <property type="entry name" value="Tetratricopeptide repeat domain"/>
    <property type="match status" value="9"/>
</dbReference>
<reference evidence="4 5" key="1">
    <citation type="journal article" date="2019" name="Sci. Rep.">
        <title>Nanopore sequencing improves the draft genome of the human pathogenic amoeba Naegleria fowleri.</title>
        <authorList>
            <person name="Liechti N."/>
            <person name="Schurch N."/>
            <person name="Bruggmann R."/>
            <person name="Wittwer M."/>
        </authorList>
    </citation>
    <scope>NUCLEOTIDE SEQUENCE [LARGE SCALE GENOMIC DNA]</scope>
    <source>
        <strain evidence="4 5">ATCC 30894</strain>
    </source>
</reference>
<comment type="caution">
    <text evidence="4">The sequence shown here is derived from an EMBL/GenBank/DDBJ whole genome shotgun (WGS) entry which is preliminary data.</text>
</comment>